<keyword evidence="2" id="KW-1185">Reference proteome</keyword>
<name>A0ABS9V673_9BACT</name>
<reference evidence="1" key="1">
    <citation type="submission" date="2022-03" db="EMBL/GenBank/DDBJ databases">
        <title>De novo assembled genomes of Belliella spp. (Cyclobacteriaceae) strains.</title>
        <authorList>
            <person name="Szabo A."/>
            <person name="Korponai K."/>
            <person name="Felfoldi T."/>
        </authorList>
    </citation>
    <scope>NUCLEOTIDE SEQUENCE</scope>
    <source>
        <strain evidence="1">DSM 111903</strain>
    </source>
</reference>
<dbReference type="RefSeq" id="WP_241409277.1">
    <property type="nucleotide sequence ID" value="NZ_JAKZGO010000001.1"/>
</dbReference>
<protein>
    <submittedName>
        <fullName evidence="1">Uncharacterized protein</fullName>
    </submittedName>
</protein>
<accession>A0ABS9V673</accession>
<comment type="caution">
    <text evidence="1">The sequence shown here is derived from an EMBL/GenBank/DDBJ whole genome shotgun (WGS) entry which is preliminary data.</text>
</comment>
<organism evidence="1 2">
    <name type="scientific">Belliella alkalica</name>
    <dbReference type="NCBI Taxonomy" id="1730871"/>
    <lineage>
        <taxon>Bacteria</taxon>
        <taxon>Pseudomonadati</taxon>
        <taxon>Bacteroidota</taxon>
        <taxon>Cytophagia</taxon>
        <taxon>Cytophagales</taxon>
        <taxon>Cyclobacteriaceae</taxon>
        <taxon>Belliella</taxon>
    </lineage>
</organism>
<evidence type="ECO:0000313" key="2">
    <source>
        <dbReference type="Proteomes" id="UP001165430"/>
    </source>
</evidence>
<dbReference type="Proteomes" id="UP001165430">
    <property type="component" value="Unassembled WGS sequence"/>
</dbReference>
<dbReference type="EMBL" id="JAKZGO010000001">
    <property type="protein sequence ID" value="MCH7411917.1"/>
    <property type="molecule type" value="Genomic_DNA"/>
</dbReference>
<gene>
    <name evidence="1" type="ORF">MM213_00360</name>
</gene>
<evidence type="ECO:0000313" key="1">
    <source>
        <dbReference type="EMBL" id="MCH7411917.1"/>
    </source>
</evidence>
<sequence length="138" mass="16684">MKKFIHPFKYRSNEPINFGQYKGIQIGIIFLYDPEYLEWLIREKAHFCIDDLDLILKNGVINPTIWVSKFKVMILQKDNMKRFSSYTKHIEEFKSYLQQWEIDNDVIKKNQENLKYDGTYKINVVGYIKDGKMIKYDK</sequence>
<proteinExistence type="predicted"/>